<dbReference type="AlphaFoldDB" id="D1BY51"/>
<feature type="transmembrane region" description="Helical" evidence="2">
    <location>
        <begin position="66"/>
        <end position="87"/>
    </location>
</feature>
<dbReference type="HOGENOM" id="CLU_806428_0_0_11"/>
<keyword evidence="2" id="KW-0812">Transmembrane</keyword>
<keyword evidence="4" id="KW-1185">Reference proteome</keyword>
<dbReference type="STRING" id="446471.Xcel_0862"/>
<protein>
    <submittedName>
        <fullName evidence="3">Uncharacterized protein</fullName>
    </submittedName>
</protein>
<feature type="region of interest" description="Disordered" evidence="1">
    <location>
        <begin position="1"/>
        <end position="21"/>
    </location>
</feature>
<dbReference type="RefSeq" id="WP_012877636.1">
    <property type="nucleotide sequence ID" value="NC_013530.1"/>
</dbReference>
<name>D1BY51_XYLCX</name>
<evidence type="ECO:0000313" key="3">
    <source>
        <dbReference type="EMBL" id="ACZ29894.1"/>
    </source>
</evidence>
<dbReference type="Proteomes" id="UP000002255">
    <property type="component" value="Chromosome"/>
</dbReference>
<dbReference type="OrthoDB" id="3425969at2"/>
<keyword evidence="2" id="KW-0472">Membrane</keyword>
<sequence length="344" mass="36618">MDDPFADRIRAARPVSGNRNLPLTDRAKRELAELLISAVPTSPPARSTRPHRPDPRLARVRHRWSLPRLAVAAAATVVAAIGIVPILTPAPVHAATPHPLTVTPIDTPAPELLETMSDHAAQRSDPPGPTEIRVQSWNLSVTDDDSNLATVIAPEDYRITIAVDGARTVEVRAGHPVTPDGTPTTDPDTGVTPGGLLWSQTDAPGDYEFVFTGPIPTDPGAMGDFLGQGTTYGTTPDGADYIQAIASLLFEREPTGAQEAAILTFLAQQPDIHTAGTVTDRLGRDGIAFRATRSGDPDYADYLVISPATGQVLAVETLYTGTTRTDIPHPAVTSYLTWNRTSSP</sequence>
<proteinExistence type="predicted"/>
<organism evidence="3 4">
    <name type="scientific">Xylanimonas cellulosilytica (strain DSM 15894 / JCM 12276 / CECT 5975 / KCTC 9989 / LMG 20990 / NBRC 107835 / XIL07)</name>
    <dbReference type="NCBI Taxonomy" id="446471"/>
    <lineage>
        <taxon>Bacteria</taxon>
        <taxon>Bacillati</taxon>
        <taxon>Actinomycetota</taxon>
        <taxon>Actinomycetes</taxon>
        <taxon>Micrococcales</taxon>
        <taxon>Promicromonosporaceae</taxon>
        <taxon>Xylanimonas</taxon>
    </lineage>
</organism>
<dbReference type="InterPro" id="IPR047789">
    <property type="entry name" value="CU044_5270-like"/>
</dbReference>
<feature type="compositionally biased region" description="Basic and acidic residues" evidence="1">
    <location>
        <begin position="1"/>
        <end position="10"/>
    </location>
</feature>
<dbReference type="EMBL" id="CP001821">
    <property type="protein sequence ID" value="ACZ29894.1"/>
    <property type="molecule type" value="Genomic_DNA"/>
</dbReference>
<reference evidence="3 4" key="2">
    <citation type="journal article" date="2010" name="Stand. Genomic Sci.">
        <title>Complete genome sequence of Xylanimonas cellulosilytica type strain (XIL07).</title>
        <authorList>
            <person name="Foster B."/>
            <person name="Pukall R."/>
            <person name="Abt B."/>
            <person name="Nolan M."/>
            <person name="Glavina Del Rio T."/>
            <person name="Chen F."/>
            <person name="Lucas S."/>
            <person name="Tice H."/>
            <person name="Pitluck S."/>
            <person name="Cheng J.-F."/>
            <person name="Chertkov O."/>
            <person name="Brettin T."/>
            <person name="Han C."/>
            <person name="Detter J.C."/>
            <person name="Bruce D."/>
            <person name="Goodwin L."/>
            <person name="Ivanova N."/>
            <person name="Mavromatis K."/>
            <person name="Pati A."/>
            <person name="Mikhailova N."/>
            <person name="Chen A."/>
            <person name="Palaniappan K."/>
            <person name="Land M."/>
            <person name="Hauser L."/>
            <person name="Chang Y.-J."/>
            <person name="Jeffries C.D."/>
            <person name="Chain P."/>
            <person name="Rohde M."/>
            <person name="Goeker M."/>
            <person name="Bristow J."/>
            <person name="Eisen J.A."/>
            <person name="Markowitz V."/>
            <person name="Hugenholtz P."/>
            <person name="Kyrpides N.C."/>
            <person name="Klenk H.-P."/>
            <person name="Lapidus A."/>
        </authorList>
    </citation>
    <scope>NUCLEOTIDE SEQUENCE [LARGE SCALE GENOMIC DNA]</scope>
    <source>
        <strain evidence="4">DSM 15894 / CECT 5975 / LMG 20990 / XIL07</strain>
    </source>
</reference>
<dbReference type="eggNOG" id="ENOG5032XGF">
    <property type="taxonomic scope" value="Bacteria"/>
</dbReference>
<reference evidence="4" key="1">
    <citation type="submission" date="2009-11" db="EMBL/GenBank/DDBJ databases">
        <title>The complete chromosome of Xylanimonas cellulosilytica DSM 15894.</title>
        <authorList>
            <consortium name="US DOE Joint Genome Institute (JGI-PGF)"/>
            <person name="Lucas S."/>
            <person name="Copeland A."/>
            <person name="Lapidus A."/>
            <person name="Glavina del Rio T."/>
            <person name="Dalin E."/>
            <person name="Tice H."/>
            <person name="Bruce D."/>
            <person name="Goodwin L."/>
            <person name="Pitluck S."/>
            <person name="Kyrpides N."/>
            <person name="Mavromatis K."/>
            <person name="Ivanova N."/>
            <person name="Mikhailova N."/>
            <person name="Foster B."/>
            <person name="Clum A."/>
            <person name="Brettin T."/>
            <person name="Detter J.C."/>
            <person name="Han C."/>
            <person name="Larimer F."/>
            <person name="Land M."/>
            <person name="Hauser L."/>
            <person name="Markowitz V."/>
            <person name="Cheng J.F."/>
            <person name="Hugenholtz P."/>
            <person name="Woyke T."/>
            <person name="Wu D."/>
            <person name="Gehrich-Schroeter G."/>
            <person name="Schneider S."/>
            <person name="Pukall S.R."/>
            <person name="Klenk H.P."/>
            <person name="Eisen J.A."/>
        </authorList>
    </citation>
    <scope>NUCLEOTIDE SEQUENCE [LARGE SCALE GENOMIC DNA]</scope>
    <source>
        <strain evidence="4">DSM 15894 / CECT 5975 / LMG 20990 / XIL07</strain>
    </source>
</reference>
<evidence type="ECO:0000313" key="4">
    <source>
        <dbReference type="Proteomes" id="UP000002255"/>
    </source>
</evidence>
<dbReference type="KEGG" id="xce:Xcel_0862"/>
<accession>D1BY51</accession>
<dbReference type="NCBIfam" id="NF038083">
    <property type="entry name" value="CU044_5270_fam"/>
    <property type="match status" value="1"/>
</dbReference>
<evidence type="ECO:0000256" key="2">
    <source>
        <dbReference type="SAM" id="Phobius"/>
    </source>
</evidence>
<keyword evidence="2" id="KW-1133">Transmembrane helix</keyword>
<gene>
    <name evidence="3" type="ordered locus">Xcel_0862</name>
</gene>
<evidence type="ECO:0000256" key="1">
    <source>
        <dbReference type="SAM" id="MobiDB-lite"/>
    </source>
</evidence>